<sequence>MKKIKLPPWLGEPRNTHPLPINTLEEFIRPNTANTPWPYMEQNEPFDHDLPSKIIKSMLSQKDLVHLREMSKTFYDWVGHSAQERARVFKTLYVTSILKKGKREARLATLHSIGSFCEHLVIVLKHGTKEPGILFEELPEEEVKANSKDDDSKEQGTVPGEANIHSGPLPALSVRRERSSTVIAPAAVKTALREAKLGTSAPSKLIWEGPRSDWDAIFKEIRNIHTITLSVRGERPNDHLTHFEAAILSVRHAIEKAKLLSFHEVRLAPFHPLGLTFCRWEGSALINTPQFIFGWIWSRITVLEVQVRYPYDGSMPSTERNFDKIVHLWLASFASRLRVLKFNWIDSTDTAGKSNAPNPLLIDRKYMRKEFSSKPIEWAHLEEFWLAGMGTNLGRLGDDVVDLISKRALHLQKFNVLHDPTRCDDADIRKDNIDTGEADADFHMDNIKTIHGYAGMRKDSLDTRTADANFHLDNINTIHGYAGMNKDDAKNMIDFEDARIWKTLIPRSSKVTRFVTTFSPNTKQKDVRLVLSSSFDTEPDDNISEPSPSIPITSPHKGVSFGQEEELERILKAERFRTDEKDIKKYDEEHGPEPDDEVGVFMMDD</sequence>
<dbReference type="Proteomes" id="UP000250266">
    <property type="component" value="Unassembled WGS sequence"/>
</dbReference>
<dbReference type="AlphaFoldDB" id="A0A8E2E0Q8"/>
<dbReference type="OrthoDB" id="66881at2759"/>
<keyword evidence="3" id="KW-1185">Reference proteome</keyword>
<name>A0A8E2E0Q8_9PEZI</name>
<organism evidence="2 3">
    <name type="scientific">Lepidopterella palustris CBS 459.81</name>
    <dbReference type="NCBI Taxonomy" id="1314670"/>
    <lineage>
        <taxon>Eukaryota</taxon>
        <taxon>Fungi</taxon>
        <taxon>Dikarya</taxon>
        <taxon>Ascomycota</taxon>
        <taxon>Pezizomycotina</taxon>
        <taxon>Dothideomycetes</taxon>
        <taxon>Pleosporomycetidae</taxon>
        <taxon>Mytilinidiales</taxon>
        <taxon>Argynnaceae</taxon>
        <taxon>Lepidopterella</taxon>
    </lineage>
</organism>
<feature type="compositionally biased region" description="Low complexity" evidence="1">
    <location>
        <begin position="544"/>
        <end position="555"/>
    </location>
</feature>
<evidence type="ECO:0000256" key="1">
    <source>
        <dbReference type="SAM" id="MobiDB-lite"/>
    </source>
</evidence>
<proteinExistence type="predicted"/>
<feature type="region of interest" description="Disordered" evidence="1">
    <location>
        <begin position="535"/>
        <end position="563"/>
    </location>
</feature>
<feature type="region of interest" description="Disordered" evidence="1">
    <location>
        <begin position="141"/>
        <end position="170"/>
    </location>
</feature>
<dbReference type="EMBL" id="KV745373">
    <property type="protein sequence ID" value="OCK75041.1"/>
    <property type="molecule type" value="Genomic_DNA"/>
</dbReference>
<accession>A0A8E2E0Q8</accession>
<evidence type="ECO:0000313" key="3">
    <source>
        <dbReference type="Proteomes" id="UP000250266"/>
    </source>
</evidence>
<protein>
    <submittedName>
        <fullName evidence="2">Uncharacterized protein</fullName>
    </submittedName>
</protein>
<reference evidence="2 3" key="1">
    <citation type="journal article" date="2016" name="Nat. Commun.">
        <title>Ectomycorrhizal ecology is imprinted in the genome of the dominant symbiotic fungus Cenococcum geophilum.</title>
        <authorList>
            <consortium name="DOE Joint Genome Institute"/>
            <person name="Peter M."/>
            <person name="Kohler A."/>
            <person name="Ohm R.A."/>
            <person name="Kuo A."/>
            <person name="Krutzmann J."/>
            <person name="Morin E."/>
            <person name="Arend M."/>
            <person name="Barry K.W."/>
            <person name="Binder M."/>
            <person name="Choi C."/>
            <person name="Clum A."/>
            <person name="Copeland A."/>
            <person name="Grisel N."/>
            <person name="Haridas S."/>
            <person name="Kipfer T."/>
            <person name="LaButti K."/>
            <person name="Lindquist E."/>
            <person name="Lipzen A."/>
            <person name="Maire R."/>
            <person name="Meier B."/>
            <person name="Mihaltcheva S."/>
            <person name="Molinier V."/>
            <person name="Murat C."/>
            <person name="Poggeler S."/>
            <person name="Quandt C.A."/>
            <person name="Sperisen C."/>
            <person name="Tritt A."/>
            <person name="Tisserant E."/>
            <person name="Crous P.W."/>
            <person name="Henrissat B."/>
            <person name="Nehls U."/>
            <person name="Egli S."/>
            <person name="Spatafora J.W."/>
            <person name="Grigoriev I.V."/>
            <person name="Martin F.M."/>
        </authorList>
    </citation>
    <scope>NUCLEOTIDE SEQUENCE [LARGE SCALE GENOMIC DNA]</scope>
    <source>
        <strain evidence="2 3">CBS 459.81</strain>
    </source>
</reference>
<gene>
    <name evidence="2" type="ORF">K432DRAFT_397608</name>
</gene>
<feature type="region of interest" description="Disordered" evidence="1">
    <location>
        <begin position="582"/>
        <end position="605"/>
    </location>
</feature>
<feature type="compositionally biased region" description="Basic and acidic residues" evidence="1">
    <location>
        <begin position="141"/>
        <end position="154"/>
    </location>
</feature>
<feature type="compositionally biased region" description="Acidic residues" evidence="1">
    <location>
        <begin position="594"/>
        <end position="605"/>
    </location>
</feature>
<evidence type="ECO:0000313" key="2">
    <source>
        <dbReference type="EMBL" id="OCK75041.1"/>
    </source>
</evidence>
<feature type="compositionally biased region" description="Basic and acidic residues" evidence="1">
    <location>
        <begin position="582"/>
        <end position="593"/>
    </location>
</feature>